<dbReference type="EMBL" id="MDTQ01000001">
    <property type="protein sequence ID" value="ODC02532.1"/>
    <property type="molecule type" value="Genomic_DNA"/>
</dbReference>
<comment type="caution">
    <text evidence="3">The sequence shown here is derived from an EMBL/GenBank/DDBJ whole genome shotgun (WGS) entry which is preliminary data.</text>
</comment>
<evidence type="ECO:0000313" key="3">
    <source>
        <dbReference type="EMBL" id="ODC02532.1"/>
    </source>
</evidence>
<feature type="region of interest" description="Disordered" evidence="1">
    <location>
        <begin position="261"/>
        <end position="284"/>
    </location>
</feature>
<dbReference type="GO" id="GO:0003676">
    <property type="term" value="F:nucleic acid binding"/>
    <property type="evidence" value="ECO:0007669"/>
    <property type="project" value="InterPro"/>
</dbReference>
<dbReference type="Proteomes" id="UP000094291">
    <property type="component" value="Unassembled WGS sequence"/>
</dbReference>
<proteinExistence type="predicted"/>
<dbReference type="RefSeq" id="WP_068996917.1">
    <property type="nucleotide sequence ID" value="NZ_MDTQ01000001.1"/>
</dbReference>
<accession>A0A1E2V6Q3</accession>
<evidence type="ECO:0000259" key="2">
    <source>
        <dbReference type="SMART" id="SM00507"/>
    </source>
</evidence>
<sequence length="284" mass="32824">MASSGLDLSCLSNTQLHQWLNDYRWQHHRRHVPRALRRLTATLENLLNIPAVSSPCKPPDRRAWLLALQGRHAQMRRILDVIRDHWQLPSIRKMPKRLLDGLILCLDQLMTDTLLMLQASQNEARRDPDQLPSQERPKGAPQQPDLSAAFRQGRQSGAWARLRYLAYLLYGQRCHCCGAHAHEERLTVDHILPRCHYPERALDITNLQLLCRRCNVAKGDWDTTDWRPDEDRLAAYLLSQTLAKTSLGHLGHQVQEVRQRAHHQAQSRQTTAPDMAIEPWSSEI</sequence>
<gene>
    <name evidence="3" type="ORF">BFW38_02200</name>
</gene>
<evidence type="ECO:0000313" key="4">
    <source>
        <dbReference type="Proteomes" id="UP000094291"/>
    </source>
</evidence>
<dbReference type="GO" id="GO:0008270">
    <property type="term" value="F:zinc ion binding"/>
    <property type="evidence" value="ECO:0007669"/>
    <property type="project" value="InterPro"/>
</dbReference>
<dbReference type="InterPro" id="IPR002711">
    <property type="entry name" value="HNH"/>
</dbReference>
<dbReference type="STRING" id="197479.BFW38_02200"/>
<dbReference type="GO" id="GO:0004519">
    <property type="term" value="F:endonuclease activity"/>
    <property type="evidence" value="ECO:0007669"/>
    <property type="project" value="InterPro"/>
</dbReference>
<dbReference type="Gene3D" id="1.10.30.50">
    <property type="match status" value="1"/>
</dbReference>
<evidence type="ECO:0000256" key="1">
    <source>
        <dbReference type="SAM" id="MobiDB-lite"/>
    </source>
</evidence>
<dbReference type="InterPro" id="IPR003615">
    <property type="entry name" value="HNH_nuc"/>
</dbReference>
<dbReference type="AlphaFoldDB" id="A0A1E2V6Q3"/>
<organism evidence="3 4">
    <name type="scientific">Terasakiispira papahanaumokuakeensis</name>
    <dbReference type="NCBI Taxonomy" id="197479"/>
    <lineage>
        <taxon>Bacteria</taxon>
        <taxon>Pseudomonadati</taxon>
        <taxon>Pseudomonadota</taxon>
        <taxon>Gammaproteobacteria</taxon>
        <taxon>Oceanospirillales</taxon>
        <taxon>Terasakiispira</taxon>
    </lineage>
</organism>
<keyword evidence="4" id="KW-1185">Reference proteome</keyword>
<feature type="domain" description="HNH nuclease" evidence="2">
    <location>
        <begin position="162"/>
        <end position="216"/>
    </location>
</feature>
<dbReference type="CDD" id="cd00085">
    <property type="entry name" value="HNHc"/>
    <property type="match status" value="1"/>
</dbReference>
<dbReference type="SMART" id="SM00507">
    <property type="entry name" value="HNHc"/>
    <property type="match status" value="1"/>
</dbReference>
<feature type="region of interest" description="Disordered" evidence="1">
    <location>
        <begin position="122"/>
        <end position="148"/>
    </location>
</feature>
<protein>
    <recommendedName>
        <fullName evidence="2">HNH nuclease domain-containing protein</fullName>
    </recommendedName>
</protein>
<dbReference type="Pfam" id="PF01844">
    <property type="entry name" value="HNH"/>
    <property type="match status" value="1"/>
</dbReference>
<name>A0A1E2V6Q3_9GAMM</name>
<reference evidence="3 4" key="1">
    <citation type="submission" date="2016-08" db="EMBL/GenBank/DDBJ databases">
        <authorList>
            <person name="Seilhamer J.J."/>
        </authorList>
    </citation>
    <scope>NUCLEOTIDE SEQUENCE [LARGE SCALE GENOMIC DNA]</scope>
    <source>
        <strain evidence="3 4">PH27A</strain>
    </source>
</reference>